<dbReference type="EMBL" id="GBRH01225505">
    <property type="protein sequence ID" value="JAD72390.1"/>
    <property type="molecule type" value="Transcribed_RNA"/>
</dbReference>
<reference evidence="1" key="2">
    <citation type="journal article" date="2015" name="Data Brief">
        <title>Shoot transcriptome of the giant reed, Arundo donax.</title>
        <authorList>
            <person name="Barrero R.A."/>
            <person name="Guerrero F.D."/>
            <person name="Moolhuijzen P."/>
            <person name="Goolsby J.A."/>
            <person name="Tidwell J."/>
            <person name="Bellgard S.E."/>
            <person name="Bellgard M.I."/>
        </authorList>
    </citation>
    <scope>NUCLEOTIDE SEQUENCE</scope>
    <source>
        <tissue evidence="1">Shoot tissue taken approximately 20 cm above the soil surface</tissue>
    </source>
</reference>
<name>A0A0A9CG69_ARUDO</name>
<accession>A0A0A9CG69</accession>
<proteinExistence type="predicted"/>
<sequence>MLVVPVQCQWSHRPTMPILPHSELATTWKEKVQMVARPLEAAGRQ</sequence>
<dbReference type="AlphaFoldDB" id="A0A0A9CG69"/>
<protein>
    <submittedName>
        <fullName evidence="1">AGO904</fullName>
    </submittedName>
</protein>
<evidence type="ECO:0000313" key="1">
    <source>
        <dbReference type="EMBL" id="JAD72390.1"/>
    </source>
</evidence>
<organism evidence="1">
    <name type="scientific">Arundo donax</name>
    <name type="common">Giant reed</name>
    <name type="synonym">Donax arundinaceus</name>
    <dbReference type="NCBI Taxonomy" id="35708"/>
    <lineage>
        <taxon>Eukaryota</taxon>
        <taxon>Viridiplantae</taxon>
        <taxon>Streptophyta</taxon>
        <taxon>Embryophyta</taxon>
        <taxon>Tracheophyta</taxon>
        <taxon>Spermatophyta</taxon>
        <taxon>Magnoliopsida</taxon>
        <taxon>Liliopsida</taxon>
        <taxon>Poales</taxon>
        <taxon>Poaceae</taxon>
        <taxon>PACMAD clade</taxon>
        <taxon>Arundinoideae</taxon>
        <taxon>Arundineae</taxon>
        <taxon>Arundo</taxon>
    </lineage>
</organism>
<reference evidence="1" key="1">
    <citation type="submission" date="2014-09" db="EMBL/GenBank/DDBJ databases">
        <authorList>
            <person name="Magalhaes I.L.F."/>
            <person name="Oliveira U."/>
            <person name="Santos F.R."/>
            <person name="Vidigal T.H.D.A."/>
            <person name="Brescovit A.D."/>
            <person name="Santos A.J."/>
        </authorList>
    </citation>
    <scope>NUCLEOTIDE SEQUENCE</scope>
    <source>
        <tissue evidence="1">Shoot tissue taken approximately 20 cm above the soil surface</tissue>
    </source>
</reference>